<dbReference type="EMBL" id="JXCE01000473">
    <property type="protein sequence ID" value="KPA37118.1"/>
    <property type="molecule type" value="Genomic_DNA"/>
</dbReference>
<gene>
    <name evidence="3" type="ORF">FLAG1_10083</name>
</gene>
<reference evidence="3 4" key="1">
    <citation type="submission" date="2015-04" db="EMBL/GenBank/DDBJ databases">
        <title>The draft genome sequence of Fusarium langsethiae, a T-2/HT-2 mycotoxin producer.</title>
        <authorList>
            <person name="Lysoe E."/>
            <person name="Divon H.H."/>
            <person name="Terzi V."/>
            <person name="Orru L."/>
            <person name="Lamontanara A."/>
            <person name="Kolseth A.-K."/>
            <person name="Frandsen R.J."/>
            <person name="Nielsen K."/>
            <person name="Thrane U."/>
        </authorList>
    </citation>
    <scope>NUCLEOTIDE SEQUENCE [LARGE SCALE GENOMIC DNA]</scope>
    <source>
        <strain evidence="3 4">Fl201059</strain>
    </source>
</reference>
<name>A0A0M9EP98_FUSLA</name>
<evidence type="ECO:0000259" key="2">
    <source>
        <dbReference type="Pfam" id="PF25139"/>
    </source>
</evidence>
<dbReference type="InterPro" id="IPR057277">
    <property type="entry name" value="LysM_C"/>
</dbReference>
<keyword evidence="1" id="KW-0732">Signal</keyword>
<dbReference type="Proteomes" id="UP000037904">
    <property type="component" value="Unassembled WGS sequence"/>
</dbReference>
<evidence type="ECO:0000313" key="4">
    <source>
        <dbReference type="Proteomes" id="UP000037904"/>
    </source>
</evidence>
<evidence type="ECO:0000256" key="1">
    <source>
        <dbReference type="SAM" id="SignalP"/>
    </source>
</evidence>
<accession>A0A0M9EP98</accession>
<feature type="chain" id="PRO_5005834931" description="Secreted LysM effector LysM C-terminal domain-containing protein" evidence="1">
    <location>
        <begin position="21"/>
        <end position="144"/>
    </location>
</feature>
<proteinExistence type="predicted"/>
<comment type="caution">
    <text evidence="3">The sequence shown here is derived from an EMBL/GenBank/DDBJ whole genome shotgun (WGS) entry which is preliminary data.</text>
</comment>
<evidence type="ECO:0000313" key="3">
    <source>
        <dbReference type="EMBL" id="KPA37118.1"/>
    </source>
</evidence>
<organism evidence="3 4">
    <name type="scientific">Fusarium langsethiae</name>
    <dbReference type="NCBI Taxonomy" id="179993"/>
    <lineage>
        <taxon>Eukaryota</taxon>
        <taxon>Fungi</taxon>
        <taxon>Dikarya</taxon>
        <taxon>Ascomycota</taxon>
        <taxon>Pezizomycotina</taxon>
        <taxon>Sordariomycetes</taxon>
        <taxon>Hypocreomycetidae</taxon>
        <taxon>Hypocreales</taxon>
        <taxon>Nectriaceae</taxon>
        <taxon>Fusarium</taxon>
    </lineage>
</organism>
<dbReference type="AlphaFoldDB" id="A0A0M9EP98"/>
<protein>
    <recommendedName>
        <fullName evidence="2">Secreted LysM effector LysM C-terminal domain-containing protein</fullName>
    </recommendedName>
</protein>
<sequence length="144" mass="15315">MHFSSVTAVVLATLATGSQAWQVTAYNNGANCKATSSSTYRVISGATNNNGCMTFGGSMKGIKCTEYINGGKSNRGCGGTGFNARSMILEAGRCVVYDQPNCGGRYADSNGPTNRGCSTLENYNWGSIKSFWCSGFEHWKTQSI</sequence>
<keyword evidence="4" id="KW-1185">Reference proteome</keyword>
<feature type="domain" description="Secreted LysM effector LysM C-terminal" evidence="2">
    <location>
        <begin position="21"/>
        <end position="129"/>
    </location>
</feature>
<dbReference type="Pfam" id="PF25139">
    <property type="entry name" value="LysM14_C"/>
    <property type="match status" value="1"/>
</dbReference>
<feature type="signal peptide" evidence="1">
    <location>
        <begin position="1"/>
        <end position="20"/>
    </location>
</feature>